<keyword evidence="7" id="KW-1185">Reference proteome</keyword>
<organism evidence="6 7">
    <name type="scientific">Fodinisporobacter ferrooxydans</name>
    <dbReference type="NCBI Taxonomy" id="2901836"/>
    <lineage>
        <taxon>Bacteria</taxon>
        <taxon>Bacillati</taxon>
        <taxon>Bacillota</taxon>
        <taxon>Bacilli</taxon>
        <taxon>Bacillales</taxon>
        <taxon>Alicyclobacillaceae</taxon>
        <taxon>Fodinisporobacter</taxon>
    </lineage>
</organism>
<feature type="compositionally biased region" description="Low complexity" evidence="3">
    <location>
        <begin position="244"/>
        <end position="264"/>
    </location>
</feature>
<keyword evidence="1" id="KW-0732">Signal</keyword>
<dbReference type="Pfam" id="PF01551">
    <property type="entry name" value="Peptidase_M23"/>
    <property type="match status" value="1"/>
</dbReference>
<dbReference type="InterPro" id="IPR050570">
    <property type="entry name" value="Cell_wall_metabolism_enzyme"/>
</dbReference>
<feature type="domain" description="Peptidoglycan hydrolase PcsB coiled-coil" evidence="5">
    <location>
        <begin position="102"/>
        <end position="174"/>
    </location>
</feature>
<dbReference type="EMBL" id="CP089291">
    <property type="protein sequence ID" value="UOF92316.1"/>
    <property type="molecule type" value="Genomic_DNA"/>
</dbReference>
<name>A0ABY4CST7_9BACL</name>
<evidence type="ECO:0000313" key="6">
    <source>
        <dbReference type="EMBL" id="UOF92316.1"/>
    </source>
</evidence>
<gene>
    <name evidence="6" type="ORF">LSG31_09200</name>
</gene>
<dbReference type="Proteomes" id="UP000830167">
    <property type="component" value="Chromosome"/>
</dbReference>
<feature type="coiled-coil region" evidence="2">
    <location>
        <begin position="25"/>
        <end position="119"/>
    </location>
</feature>
<dbReference type="Gene3D" id="2.70.70.10">
    <property type="entry name" value="Glucose Permease (Domain IIA)"/>
    <property type="match status" value="1"/>
</dbReference>
<dbReference type="RefSeq" id="WP_347438992.1">
    <property type="nucleotide sequence ID" value="NZ_CP089291.1"/>
</dbReference>
<evidence type="ECO:0000256" key="3">
    <source>
        <dbReference type="SAM" id="MobiDB-lite"/>
    </source>
</evidence>
<dbReference type="PANTHER" id="PTHR21666">
    <property type="entry name" value="PEPTIDASE-RELATED"/>
    <property type="match status" value="1"/>
</dbReference>
<evidence type="ECO:0000259" key="5">
    <source>
        <dbReference type="Pfam" id="PF24568"/>
    </source>
</evidence>
<dbReference type="Pfam" id="PF24568">
    <property type="entry name" value="CC_PcsB"/>
    <property type="match status" value="1"/>
</dbReference>
<feature type="domain" description="M23ase beta-sheet core" evidence="4">
    <location>
        <begin position="288"/>
        <end position="377"/>
    </location>
</feature>
<dbReference type="InterPro" id="IPR011055">
    <property type="entry name" value="Dup_hybrid_motif"/>
</dbReference>
<evidence type="ECO:0000313" key="7">
    <source>
        <dbReference type="Proteomes" id="UP000830167"/>
    </source>
</evidence>
<protein>
    <submittedName>
        <fullName evidence="6">Peptidoglycan DD-metalloendopeptidase family protein</fullName>
    </submittedName>
</protein>
<evidence type="ECO:0000256" key="1">
    <source>
        <dbReference type="ARBA" id="ARBA00022729"/>
    </source>
</evidence>
<evidence type="ECO:0000256" key="2">
    <source>
        <dbReference type="SAM" id="Coils"/>
    </source>
</evidence>
<feature type="coiled-coil region" evidence="2">
    <location>
        <begin position="155"/>
        <end position="217"/>
    </location>
</feature>
<reference evidence="6" key="1">
    <citation type="submission" date="2021-12" db="EMBL/GenBank/DDBJ databases">
        <title>Alicyclobacillaceae gen. nov., sp. nov., isolated from chalcocite enrichment system.</title>
        <authorList>
            <person name="Jiang Z."/>
        </authorList>
    </citation>
    <scope>NUCLEOTIDE SEQUENCE</scope>
    <source>
        <strain evidence="6">MYW30-H2</strain>
    </source>
</reference>
<dbReference type="SUPFAM" id="SSF51261">
    <property type="entry name" value="Duplicated hybrid motif"/>
    <property type="match status" value="1"/>
</dbReference>
<accession>A0ABY4CST7</accession>
<feature type="region of interest" description="Disordered" evidence="3">
    <location>
        <begin position="244"/>
        <end position="267"/>
    </location>
</feature>
<evidence type="ECO:0000259" key="4">
    <source>
        <dbReference type="Pfam" id="PF01551"/>
    </source>
</evidence>
<dbReference type="PANTHER" id="PTHR21666:SF270">
    <property type="entry name" value="MUREIN HYDROLASE ACTIVATOR ENVC"/>
    <property type="match status" value="1"/>
</dbReference>
<sequence>MKKLYKSITSTVLFSFLATEVFFPSISAADQLQDIKQQYQQIQQNQSQRQQHINELKGQENTLENQISSIGSNLLTIKQKISDTENYLKKMDQDIADMKNKIAQNQKALELQNDLLKKRIHVMYENGTISYLDVIVSSTSFSDFMDRLSTLSIIAQQDKKILDQVRQKRQLLNQQQVQLTNDQQQRQQQYQQLMLLKQTQVQEKKQKQAALVQVQNERVKEQKTLAADQAALDQIAAQIQTTIQQQSQGDSNTTQSQQGTGTWQWPLPSSHVISSEYGWRDFGGANEFHNGIDIAAPMNTPITAVADGVVLFAGSAAGFGHWIVIQHPGGVMSVYGHMYGNGLFVKPGERVKAGQKIAAVGSDGQSTGPHLHFSVATGITNGKMNYVNPWNYLK</sequence>
<proteinExistence type="predicted"/>
<dbReference type="InterPro" id="IPR016047">
    <property type="entry name" value="M23ase_b-sheet_dom"/>
</dbReference>
<dbReference type="Gene3D" id="6.10.250.3150">
    <property type="match status" value="1"/>
</dbReference>
<dbReference type="InterPro" id="IPR057309">
    <property type="entry name" value="PcsB_CC"/>
</dbReference>
<dbReference type="CDD" id="cd12797">
    <property type="entry name" value="M23_peptidase"/>
    <property type="match status" value="1"/>
</dbReference>
<keyword evidence="2" id="KW-0175">Coiled coil</keyword>